<evidence type="ECO:0000313" key="2">
    <source>
        <dbReference type="EMBL" id="AKM31488.1"/>
    </source>
</evidence>
<feature type="domain" description="Dermonecrotic toxin N-terminal" evidence="1">
    <location>
        <begin position="41"/>
        <end position="279"/>
    </location>
</feature>
<reference evidence="2" key="1">
    <citation type="submission" date="2016-06" db="EMBL/GenBank/DDBJ databases">
        <title>Complete Genome Sequence of Pandoraea faecigallinarum DSM-23572.</title>
        <authorList>
            <person name="Yong D."/>
            <person name="Ee R."/>
            <person name="Lim Y.-L."/>
            <person name="Yin W.-F."/>
            <person name="Chan K.-G."/>
        </authorList>
    </citation>
    <scope>NUCLEOTIDE SEQUENCE</scope>
    <source>
        <strain evidence="2">DSM 23572</strain>
    </source>
</reference>
<dbReference type="KEGG" id="pfg:AB870_17230"/>
<gene>
    <name evidence="2" type="ORF">AB870_17230</name>
</gene>
<dbReference type="InterPro" id="IPR046673">
    <property type="entry name" value="ToxA_N"/>
</dbReference>
<dbReference type="RefSeq" id="WP_047907276.1">
    <property type="nucleotide sequence ID" value="NZ_CP011807.3"/>
</dbReference>
<dbReference type="OrthoDB" id="8931970at2"/>
<dbReference type="AlphaFoldDB" id="A0A0H3WXV5"/>
<dbReference type="EMBL" id="CP011807">
    <property type="protein sequence ID" value="AKM31488.1"/>
    <property type="molecule type" value="Genomic_DNA"/>
</dbReference>
<dbReference type="Pfam" id="PF20178">
    <property type="entry name" value="ToxA_N"/>
    <property type="match status" value="1"/>
</dbReference>
<sequence>MRSTYAVLGRRLPGAATLMSATEVHDVTHLQSLRNRVSAAVPRLRHEANGFAAERLAQLGYIHADPERVYVMIEGKHSALPVTDAVVHMLEVPGARVDDGQGLFERDADGKLRSMTLRTFPHARPLSASTLLNAESNEAFIGRLIRAYDTFWHHARADVRKVVKSEFLAQVWWQRATRHMSVEQVNLAARVAGPIELRRLADASLSLEIDAPNARREWLRVMGHDTNLMTVSVDGRDPLLLIALYDDGLTVHGFNDRGALVRWYAAQTQNAAGRKRLLGALHTNATMTADDLAGSRIDADTRSETAPVDTFTLLEAAYESQRHTATETPTPASRSRTALLLMRTLSHIDLAFGVATWFVPGARMASLGLSVADAGVGVLGLAVAAADGDSELRNQGWQSLLSAIGAQGIAAAQYRTLGLLTGDAKYRYFVMDKPIASESLIPGLYRGNGQLYAGVDRMTRAYVEFDMQTGFFRAVSPRADARRPAKPGPLMRLTSGGHWRTVTQPAGTTPPLDDPFIAWRIDQGFRARHDALRDSRDALFQQARRAVAAGPAAALPEAAAARQWYLRLLKLEFMDSAEQDRERLGTLAGRIDEVENAVEAGLCSAISALAEEAHNIGARYLAITQRPRTYFSHVRTGLTRATALAAHYGPVHTIATRFNGMARLPPIVSESFMQDLGELGEASVPYLPKPFGIAPSRRLIDVFEGPSDTRRAFELTAGTRTLLLGRSFDESGVAQYYFMDPNVGLVIHNDLEALIGIVKTHLDAMAQTYGIARPTTTLAIEAAELDIDYLANMNWLNNVEEIIPLREAFDV</sequence>
<protein>
    <recommendedName>
        <fullName evidence="1">Dermonecrotic toxin N-terminal domain-containing protein</fullName>
    </recommendedName>
</protein>
<evidence type="ECO:0000259" key="1">
    <source>
        <dbReference type="Pfam" id="PF20178"/>
    </source>
</evidence>
<keyword evidence="3" id="KW-1185">Reference proteome</keyword>
<organism evidence="2 3">
    <name type="scientific">Pandoraea faecigallinarum</name>
    <dbReference type="NCBI Taxonomy" id="656179"/>
    <lineage>
        <taxon>Bacteria</taxon>
        <taxon>Pseudomonadati</taxon>
        <taxon>Pseudomonadota</taxon>
        <taxon>Betaproteobacteria</taxon>
        <taxon>Burkholderiales</taxon>
        <taxon>Burkholderiaceae</taxon>
        <taxon>Pandoraea</taxon>
    </lineage>
</organism>
<name>A0A0H3WXV5_9BURK</name>
<proteinExistence type="predicted"/>
<dbReference type="PATRIC" id="fig|656179.3.peg.3667"/>
<accession>A0A0H3WXV5</accession>
<dbReference type="STRING" id="656179.AB870_17230"/>
<dbReference type="Proteomes" id="UP000035651">
    <property type="component" value="Chromosome"/>
</dbReference>
<evidence type="ECO:0000313" key="3">
    <source>
        <dbReference type="Proteomes" id="UP000035651"/>
    </source>
</evidence>